<dbReference type="PANTHER" id="PTHR38042">
    <property type="entry name" value="UROPORPHYRINOGEN-III SYNTHASE, CHLOROPLASTIC"/>
    <property type="match status" value="1"/>
</dbReference>
<accession>A0A1I0CIA5</accession>
<comment type="similarity">
    <text evidence="2 9">Belongs to the uroporphyrinogen-III synthase family.</text>
</comment>
<evidence type="ECO:0000256" key="3">
    <source>
        <dbReference type="ARBA" id="ARBA00013109"/>
    </source>
</evidence>
<evidence type="ECO:0000256" key="9">
    <source>
        <dbReference type="RuleBase" id="RU366031"/>
    </source>
</evidence>
<proteinExistence type="inferred from homology"/>
<evidence type="ECO:0000313" key="11">
    <source>
        <dbReference type="EMBL" id="SET19276.1"/>
    </source>
</evidence>
<evidence type="ECO:0000313" key="12">
    <source>
        <dbReference type="Proteomes" id="UP000199308"/>
    </source>
</evidence>
<dbReference type="EC" id="4.2.1.75" evidence="3 9"/>
<dbReference type="InterPro" id="IPR039793">
    <property type="entry name" value="UROS/Hem4"/>
</dbReference>
<keyword evidence="12" id="KW-1185">Reference proteome</keyword>
<comment type="function">
    <text evidence="6 9">Catalyzes cyclization of the linear tetrapyrrole, hydroxymethylbilane, to the macrocyclic uroporphyrinogen III.</text>
</comment>
<evidence type="ECO:0000256" key="6">
    <source>
        <dbReference type="ARBA" id="ARBA00037589"/>
    </source>
</evidence>
<dbReference type="CDD" id="cd06578">
    <property type="entry name" value="HemD"/>
    <property type="match status" value="1"/>
</dbReference>
<evidence type="ECO:0000259" key="10">
    <source>
        <dbReference type="Pfam" id="PF02602"/>
    </source>
</evidence>
<dbReference type="InterPro" id="IPR036108">
    <property type="entry name" value="4pyrrol_syn_uPrphyn_synt_sf"/>
</dbReference>
<name>A0A1I0CIA5_THASX</name>
<dbReference type="AlphaFoldDB" id="A0A1I0CIA5"/>
<dbReference type="SUPFAM" id="SSF69618">
    <property type="entry name" value="HemD-like"/>
    <property type="match status" value="1"/>
</dbReference>
<dbReference type="GO" id="GO:0006780">
    <property type="term" value="P:uroporphyrinogen III biosynthetic process"/>
    <property type="evidence" value="ECO:0007669"/>
    <property type="project" value="UniProtKB-UniRule"/>
</dbReference>
<comment type="pathway">
    <text evidence="1 9">Porphyrin-containing compound metabolism; protoporphyrin-IX biosynthesis; coproporphyrinogen-III from 5-aminolevulinate: step 3/4.</text>
</comment>
<keyword evidence="5 9" id="KW-0627">Porphyrin biosynthesis</keyword>
<evidence type="ECO:0000256" key="1">
    <source>
        <dbReference type="ARBA" id="ARBA00004772"/>
    </source>
</evidence>
<dbReference type="STRING" id="349064.SAMN05660429_01208"/>
<evidence type="ECO:0000256" key="5">
    <source>
        <dbReference type="ARBA" id="ARBA00023244"/>
    </source>
</evidence>
<comment type="catalytic activity">
    <reaction evidence="8 9">
        <text>hydroxymethylbilane = uroporphyrinogen III + H2O</text>
        <dbReference type="Rhea" id="RHEA:18965"/>
        <dbReference type="ChEBI" id="CHEBI:15377"/>
        <dbReference type="ChEBI" id="CHEBI:57308"/>
        <dbReference type="ChEBI" id="CHEBI:57845"/>
        <dbReference type="EC" id="4.2.1.75"/>
    </reaction>
</comment>
<sequence>MTNSLLNVLVTRPMPSGEKLAESITRRLAEKVATTIVYPLFRYQPNQDAEVPTKAGVFIFVSVAAVQCAQQRLPLSDWPMTQVFAIGDATANALAQCGIQCLSPTQQNSEGLLAMPQIDALSNTPIYIVRGEAGRELLFERLTAKNNLVSYIESYAKDWQQIHENDVKNWYIEGINCIVVTSEHMLNHLFKALQYSEYKAYWLTDCQIVVPSKRILNAANSMGFKQVSVANGASDEAICKQLAMIG</sequence>
<dbReference type="Proteomes" id="UP000199308">
    <property type="component" value="Unassembled WGS sequence"/>
</dbReference>
<reference evidence="11 12" key="1">
    <citation type="submission" date="2016-10" db="EMBL/GenBank/DDBJ databases">
        <authorList>
            <person name="de Groot N.N."/>
        </authorList>
    </citation>
    <scope>NUCLEOTIDE SEQUENCE [LARGE SCALE GENOMIC DNA]</scope>
    <source>
        <strain evidence="11 12">DSM 19706</strain>
    </source>
</reference>
<dbReference type="RefSeq" id="WP_093328496.1">
    <property type="nucleotide sequence ID" value="NZ_AP027363.1"/>
</dbReference>
<evidence type="ECO:0000256" key="2">
    <source>
        <dbReference type="ARBA" id="ARBA00008133"/>
    </source>
</evidence>
<dbReference type="InterPro" id="IPR003754">
    <property type="entry name" value="4pyrrol_synth_uPrphyn_synth"/>
</dbReference>
<keyword evidence="4 9" id="KW-0456">Lyase</keyword>
<dbReference type="OrthoDB" id="9787650at2"/>
<feature type="domain" description="Tetrapyrrole biosynthesis uroporphyrinogen III synthase" evidence="10">
    <location>
        <begin position="24"/>
        <end position="238"/>
    </location>
</feature>
<dbReference type="Gene3D" id="3.40.50.10090">
    <property type="match status" value="2"/>
</dbReference>
<dbReference type="PANTHER" id="PTHR38042:SF1">
    <property type="entry name" value="UROPORPHYRINOGEN-III SYNTHASE, CHLOROPLASTIC"/>
    <property type="match status" value="1"/>
</dbReference>
<dbReference type="Pfam" id="PF02602">
    <property type="entry name" value="HEM4"/>
    <property type="match status" value="1"/>
</dbReference>
<dbReference type="UniPathway" id="UPA00251">
    <property type="reaction ID" value="UER00320"/>
</dbReference>
<evidence type="ECO:0000256" key="7">
    <source>
        <dbReference type="ARBA" id="ARBA00040167"/>
    </source>
</evidence>
<dbReference type="EMBL" id="FOHK01000005">
    <property type="protein sequence ID" value="SET19276.1"/>
    <property type="molecule type" value="Genomic_DNA"/>
</dbReference>
<dbReference type="GO" id="GO:0006782">
    <property type="term" value="P:protoporphyrinogen IX biosynthetic process"/>
    <property type="evidence" value="ECO:0007669"/>
    <property type="project" value="UniProtKB-UniRule"/>
</dbReference>
<evidence type="ECO:0000256" key="8">
    <source>
        <dbReference type="ARBA" id="ARBA00048617"/>
    </source>
</evidence>
<protein>
    <recommendedName>
        <fullName evidence="7 9">Uroporphyrinogen-III synthase</fullName>
        <ecNumber evidence="3 9">4.2.1.75</ecNumber>
    </recommendedName>
</protein>
<evidence type="ECO:0000256" key="4">
    <source>
        <dbReference type="ARBA" id="ARBA00023239"/>
    </source>
</evidence>
<gene>
    <name evidence="11" type="ORF">SAMN05660429_01208</name>
</gene>
<dbReference type="GO" id="GO:0004852">
    <property type="term" value="F:uroporphyrinogen-III synthase activity"/>
    <property type="evidence" value="ECO:0007669"/>
    <property type="project" value="UniProtKB-UniRule"/>
</dbReference>
<organism evidence="11 12">
    <name type="scientific">Thalassotalea agarivorans</name>
    <name type="common">Thalassomonas agarivorans</name>
    <dbReference type="NCBI Taxonomy" id="349064"/>
    <lineage>
        <taxon>Bacteria</taxon>
        <taxon>Pseudomonadati</taxon>
        <taxon>Pseudomonadota</taxon>
        <taxon>Gammaproteobacteria</taxon>
        <taxon>Alteromonadales</taxon>
        <taxon>Colwelliaceae</taxon>
        <taxon>Thalassotalea</taxon>
    </lineage>
</organism>